<dbReference type="Pfam" id="PF22600">
    <property type="entry name" value="MTPAP-like_central"/>
    <property type="match status" value="1"/>
</dbReference>
<dbReference type="PANTHER" id="PTHR12271:SF40">
    <property type="entry name" value="POLY(A) RNA POLYMERASE GLD2"/>
    <property type="match status" value="1"/>
</dbReference>
<evidence type="ECO:0000313" key="3">
    <source>
        <dbReference type="Proteomes" id="UP000076727"/>
    </source>
</evidence>
<feature type="domain" description="Poly(A) RNA polymerase mitochondrial-like central palm" evidence="1">
    <location>
        <begin position="164"/>
        <end position="298"/>
    </location>
</feature>
<dbReference type="GO" id="GO:0016779">
    <property type="term" value="F:nucleotidyltransferase activity"/>
    <property type="evidence" value="ECO:0007669"/>
    <property type="project" value="UniProtKB-ARBA"/>
</dbReference>
<reference evidence="2 3" key="1">
    <citation type="journal article" date="2016" name="Mol. Biol. Evol.">
        <title>Comparative Genomics of Early-Diverging Mushroom-Forming Fungi Provides Insights into the Origins of Lignocellulose Decay Capabilities.</title>
        <authorList>
            <person name="Nagy L.G."/>
            <person name="Riley R."/>
            <person name="Tritt A."/>
            <person name="Adam C."/>
            <person name="Daum C."/>
            <person name="Floudas D."/>
            <person name="Sun H."/>
            <person name="Yadav J.S."/>
            <person name="Pangilinan J."/>
            <person name="Larsson K.H."/>
            <person name="Matsuura K."/>
            <person name="Barry K."/>
            <person name="Labutti K."/>
            <person name="Kuo R."/>
            <person name="Ohm R.A."/>
            <person name="Bhattacharya S.S."/>
            <person name="Shirouzu T."/>
            <person name="Yoshinaga Y."/>
            <person name="Martin F.M."/>
            <person name="Grigoriev I.V."/>
            <person name="Hibbett D.S."/>
        </authorList>
    </citation>
    <scope>NUCLEOTIDE SEQUENCE [LARGE SCALE GENOMIC DNA]</scope>
    <source>
        <strain evidence="2 3">L-15889</strain>
    </source>
</reference>
<evidence type="ECO:0000313" key="2">
    <source>
        <dbReference type="EMBL" id="KZT70615.1"/>
    </source>
</evidence>
<dbReference type="PANTHER" id="PTHR12271">
    <property type="entry name" value="POLY A POLYMERASE CID PAP -RELATED"/>
    <property type="match status" value="1"/>
</dbReference>
<dbReference type="STRING" id="1314783.A0A165RDN2"/>
<dbReference type="AlphaFoldDB" id="A0A165RDN2"/>
<accession>A0A165RDN2</accession>
<gene>
    <name evidence="2" type="ORF">DAEQUDRAFT_178145</name>
</gene>
<organism evidence="2 3">
    <name type="scientific">Daedalea quercina L-15889</name>
    <dbReference type="NCBI Taxonomy" id="1314783"/>
    <lineage>
        <taxon>Eukaryota</taxon>
        <taxon>Fungi</taxon>
        <taxon>Dikarya</taxon>
        <taxon>Basidiomycota</taxon>
        <taxon>Agaricomycotina</taxon>
        <taxon>Agaricomycetes</taxon>
        <taxon>Polyporales</taxon>
        <taxon>Fomitopsis</taxon>
    </lineage>
</organism>
<dbReference type="Gene3D" id="3.30.460.10">
    <property type="entry name" value="Beta Polymerase, domain 2"/>
    <property type="match status" value="1"/>
</dbReference>
<dbReference type="Gene3D" id="1.10.1410.10">
    <property type="match status" value="1"/>
</dbReference>
<sequence>MQHAHSFARRRVGQQYAPMVPRTRREAKRNTRKAVVLGEARVASVTSGAAGAAARRNRLEQDRDLLNWSLVVLRKLFLVNLCSATRPTISRGVNDTCMRGPETSYSFIRRPSELPMTAGTSCSRHERAYLTGSIGNGRRLFSTPAAPKGGDDEFTLPCIHPRVHVARADVVRRVNSVLQTSFGTRYKVEVFGSTCYGTDTLDSDLDLVLLDSKAPRGLDPAIIRDNVGPYDINAVAVTLRRATSMIRSATPMFTDITTIPKANVPIVKFQDTATGLSCDLNVNDRLAVANTALIKRYCELFPLLRPMLYVVKFWARRLGLNDPSAIPATPSSYAYAMMTISFLQTRGLLPNLQEGHDGVWPDDDHCLWFRKITHQKKNEVLAKCDPRFSQYEGWQPGLSIPSLREALIDWFSYWALEHDYPNLAASIRDGGMIARTVIAERHSPDNERYAELLSSRDALQFGLPTGHTLPKMPELGTRPELECILNPPFCVHDPFIRLKNLTVSTSKQTVSRIKDECQAASKSLKEGLPIAQLCEYVPRTQSVIGRGYGRSR</sequence>
<keyword evidence="3" id="KW-1185">Reference proteome</keyword>
<evidence type="ECO:0000259" key="1">
    <source>
        <dbReference type="Pfam" id="PF22600"/>
    </source>
</evidence>
<dbReference type="GO" id="GO:0031123">
    <property type="term" value="P:RNA 3'-end processing"/>
    <property type="evidence" value="ECO:0007669"/>
    <property type="project" value="TreeGrafter"/>
</dbReference>
<dbReference type="InterPro" id="IPR054708">
    <property type="entry name" value="MTPAP-like_central"/>
</dbReference>
<dbReference type="Proteomes" id="UP000076727">
    <property type="component" value="Unassembled WGS sequence"/>
</dbReference>
<dbReference type="OrthoDB" id="2274644at2759"/>
<dbReference type="GO" id="GO:0010605">
    <property type="term" value="P:negative regulation of macromolecule metabolic process"/>
    <property type="evidence" value="ECO:0007669"/>
    <property type="project" value="UniProtKB-ARBA"/>
</dbReference>
<dbReference type="EMBL" id="KV429050">
    <property type="protein sequence ID" value="KZT70615.1"/>
    <property type="molecule type" value="Genomic_DNA"/>
</dbReference>
<proteinExistence type="predicted"/>
<dbReference type="CDD" id="cd05402">
    <property type="entry name" value="NT_PAP_TUTase"/>
    <property type="match status" value="1"/>
</dbReference>
<dbReference type="InterPro" id="IPR043519">
    <property type="entry name" value="NT_sf"/>
</dbReference>
<dbReference type="SUPFAM" id="SSF81301">
    <property type="entry name" value="Nucleotidyltransferase"/>
    <property type="match status" value="1"/>
</dbReference>
<protein>
    <recommendedName>
        <fullName evidence="1">Poly(A) RNA polymerase mitochondrial-like central palm domain-containing protein</fullName>
    </recommendedName>
</protein>
<dbReference type="SUPFAM" id="SSF81631">
    <property type="entry name" value="PAP/OAS1 substrate-binding domain"/>
    <property type="match status" value="1"/>
</dbReference>
<name>A0A165RDN2_9APHY</name>